<gene>
    <name evidence="3" type="ORF">Aglo03_55700</name>
</gene>
<dbReference type="Pfam" id="PF13411">
    <property type="entry name" value="MerR_1"/>
    <property type="match status" value="1"/>
</dbReference>
<dbReference type="SMART" id="SM00422">
    <property type="entry name" value="HTH_MERR"/>
    <property type="match status" value="1"/>
</dbReference>
<dbReference type="GO" id="GO:0003677">
    <property type="term" value="F:DNA binding"/>
    <property type="evidence" value="ECO:0007669"/>
    <property type="project" value="InterPro"/>
</dbReference>
<proteinExistence type="predicted"/>
<evidence type="ECO:0000313" key="4">
    <source>
        <dbReference type="Proteomes" id="UP001165042"/>
    </source>
</evidence>
<name>A0A9W6QUB2_9PSEU</name>
<dbReference type="AlphaFoldDB" id="A0A9W6QUB2"/>
<feature type="domain" description="HTH merR-type" evidence="2">
    <location>
        <begin position="46"/>
        <end position="99"/>
    </location>
</feature>
<organism evidence="3 4">
    <name type="scientific">Actinokineospora globicatena</name>
    <dbReference type="NCBI Taxonomy" id="103729"/>
    <lineage>
        <taxon>Bacteria</taxon>
        <taxon>Bacillati</taxon>
        <taxon>Actinomycetota</taxon>
        <taxon>Actinomycetes</taxon>
        <taxon>Pseudonocardiales</taxon>
        <taxon>Pseudonocardiaceae</taxon>
        <taxon>Actinokineospora</taxon>
    </lineage>
</organism>
<keyword evidence="4" id="KW-1185">Reference proteome</keyword>
<dbReference type="SUPFAM" id="SSF46955">
    <property type="entry name" value="Putative DNA-binding domain"/>
    <property type="match status" value="1"/>
</dbReference>
<dbReference type="InterPro" id="IPR036594">
    <property type="entry name" value="Meth_synthase_dom"/>
</dbReference>
<dbReference type="InterPro" id="IPR000551">
    <property type="entry name" value="MerR-type_HTH_dom"/>
</dbReference>
<dbReference type="Gene3D" id="3.40.50.280">
    <property type="entry name" value="Cobalamin-binding domain"/>
    <property type="match status" value="1"/>
</dbReference>
<dbReference type="RefSeq" id="WP_308208927.1">
    <property type="nucleotide sequence ID" value="NZ_BAAAVC010000001.1"/>
</dbReference>
<dbReference type="Gene3D" id="1.10.1660.10">
    <property type="match status" value="1"/>
</dbReference>
<dbReference type="Pfam" id="PF02607">
    <property type="entry name" value="B12-binding_2"/>
    <property type="match status" value="1"/>
</dbReference>
<dbReference type="PROSITE" id="PS50937">
    <property type="entry name" value="HTH_MERR_2"/>
    <property type="match status" value="1"/>
</dbReference>
<feature type="compositionally biased region" description="Basic and acidic residues" evidence="1">
    <location>
        <begin position="1"/>
        <end position="18"/>
    </location>
</feature>
<dbReference type="InterPro" id="IPR003759">
    <property type="entry name" value="Cbl-bd_cap"/>
</dbReference>
<dbReference type="Gene3D" id="1.10.1240.10">
    <property type="entry name" value="Methionine synthase domain"/>
    <property type="match status" value="1"/>
</dbReference>
<evidence type="ECO:0000259" key="2">
    <source>
        <dbReference type="PROSITE" id="PS50937"/>
    </source>
</evidence>
<protein>
    <submittedName>
        <fullName evidence="3">MerR family transcriptional regulator</fullName>
    </submittedName>
</protein>
<accession>A0A9W6QUB2</accession>
<evidence type="ECO:0000313" key="3">
    <source>
        <dbReference type="EMBL" id="GLW94754.1"/>
    </source>
</evidence>
<dbReference type="EMBL" id="BSSD01000010">
    <property type="protein sequence ID" value="GLW94754.1"/>
    <property type="molecule type" value="Genomic_DNA"/>
</dbReference>
<dbReference type="GO" id="GO:0006355">
    <property type="term" value="P:regulation of DNA-templated transcription"/>
    <property type="evidence" value="ECO:0007669"/>
    <property type="project" value="InterPro"/>
</dbReference>
<dbReference type="Proteomes" id="UP001165042">
    <property type="component" value="Unassembled WGS sequence"/>
</dbReference>
<dbReference type="InterPro" id="IPR009061">
    <property type="entry name" value="DNA-bd_dom_put_sf"/>
</dbReference>
<reference evidence="3" key="1">
    <citation type="submission" date="2023-02" db="EMBL/GenBank/DDBJ databases">
        <title>Actinokineospora globicatena NBRC 15670.</title>
        <authorList>
            <person name="Ichikawa N."/>
            <person name="Sato H."/>
            <person name="Tonouchi N."/>
        </authorList>
    </citation>
    <scope>NUCLEOTIDE SEQUENCE</scope>
    <source>
        <strain evidence="3">NBRC 15670</strain>
    </source>
</reference>
<feature type="region of interest" description="Disordered" evidence="1">
    <location>
        <begin position="1"/>
        <end position="42"/>
    </location>
</feature>
<sequence>MVADIPSDHADLSTERGRLPVPRRPRGARAVTTPRSSDEKVPVEPTLPVAAVARRLGIAPSTLRTWDRRYGLGPTGHAVGKHRRYGPADVARLELMRSALLEGAAPAEAAEYALRASPGDVTEFTGAKPHGGRRLSLPGEVSAARGLGRAAMAMDDRSVQRIITEAIAADGVVAAWDEVVRPVLNAVAGRWAASGDCVEVEHLVNECVLAAMIRQTPLVPVPRNPRPVMLCCAPHETHSLPLYVLRAALARRRIGTVMLGAAVPGAALAAAVRRIAPAAVVVWAQVPGHAGGAALAQIPRTSQRAHVFAGGPGWVGTDLPARAERLVDLPGALARVEALLLAADPRSERVEQDQPGE</sequence>
<evidence type="ECO:0000256" key="1">
    <source>
        <dbReference type="SAM" id="MobiDB-lite"/>
    </source>
</evidence>
<comment type="caution">
    <text evidence="3">The sequence shown here is derived from an EMBL/GenBank/DDBJ whole genome shotgun (WGS) entry which is preliminary data.</text>
</comment>